<keyword evidence="1" id="KW-0732">Signal</keyword>
<evidence type="ECO:0000313" key="3">
    <source>
        <dbReference type="Proteomes" id="UP001212123"/>
    </source>
</evidence>
<protein>
    <recommendedName>
        <fullName evidence="4">PEP-CTERM sorting domain-containing protein</fullName>
    </recommendedName>
</protein>
<comment type="caution">
    <text evidence="2">The sequence shown here is derived from an EMBL/GenBank/DDBJ whole genome shotgun (WGS) entry which is preliminary data.</text>
</comment>
<evidence type="ECO:0008006" key="4">
    <source>
        <dbReference type="Google" id="ProtNLM"/>
    </source>
</evidence>
<organism evidence="2 3">
    <name type="scientific">Dolichospermum circinale CS-537/01</name>
    <dbReference type="NCBI Taxonomy" id="3021739"/>
    <lineage>
        <taxon>Bacteria</taxon>
        <taxon>Bacillati</taxon>
        <taxon>Cyanobacteriota</taxon>
        <taxon>Cyanophyceae</taxon>
        <taxon>Nostocales</taxon>
        <taxon>Aphanizomenonaceae</taxon>
        <taxon>Dolichospermum</taxon>
        <taxon>Dolichospermum circinale</taxon>
    </lineage>
</organism>
<feature type="chain" id="PRO_5046940936" description="PEP-CTERM sorting domain-containing protein" evidence="1">
    <location>
        <begin position="21"/>
        <end position="195"/>
    </location>
</feature>
<reference evidence="2 3" key="1">
    <citation type="submission" date="2023-01" db="EMBL/GenBank/DDBJ databases">
        <title>Genomes from the Australian National Cyanobacteria Reference Collection.</title>
        <authorList>
            <person name="Willis A."/>
            <person name="Lee E.M.F."/>
        </authorList>
    </citation>
    <scope>NUCLEOTIDE SEQUENCE [LARGE SCALE GENOMIC DNA]</scope>
    <source>
        <strain evidence="2 3">CS-537/01</strain>
    </source>
</reference>
<accession>A0ABT5A3P5</accession>
<dbReference type="RefSeq" id="WP_271805254.1">
    <property type="nucleotide sequence ID" value="NZ_JAQMTU010000044.1"/>
</dbReference>
<gene>
    <name evidence="2" type="ORF">PN492_08355</name>
</gene>
<evidence type="ECO:0000313" key="2">
    <source>
        <dbReference type="EMBL" id="MDB9486556.1"/>
    </source>
</evidence>
<dbReference type="Proteomes" id="UP001212123">
    <property type="component" value="Unassembled WGS sequence"/>
</dbReference>
<proteinExistence type="predicted"/>
<sequence length="195" mass="21116">MKTKSLSKSFLPLVIGSAVAGIISSIASPAQAIQTWTWSSNTTAHSGENFTAQGELDVENNLIVGFRGTRMGAKIIGFAQDVPWLGQDNGWFNKLTYYTDLIINEGADKEKVEVYGGKYVNKNKIDEIDARWHYVFYPSGSFQASPVPPVPVPFETSPYSVLVGSLALGAMVAAKKAKQNIALKTRVAKAVETIS</sequence>
<dbReference type="EMBL" id="JAQMTU010000044">
    <property type="protein sequence ID" value="MDB9486556.1"/>
    <property type="molecule type" value="Genomic_DNA"/>
</dbReference>
<name>A0ABT5A3P5_9CYAN</name>
<feature type="signal peptide" evidence="1">
    <location>
        <begin position="1"/>
        <end position="20"/>
    </location>
</feature>
<evidence type="ECO:0000256" key="1">
    <source>
        <dbReference type="SAM" id="SignalP"/>
    </source>
</evidence>
<keyword evidence="3" id="KW-1185">Reference proteome</keyword>